<reference evidence="1" key="1">
    <citation type="submission" date="2018-05" db="EMBL/GenBank/DDBJ databases">
        <authorList>
            <person name="Lanie J.A."/>
            <person name="Ng W.-L."/>
            <person name="Kazmierczak K.M."/>
            <person name="Andrzejewski T.M."/>
            <person name="Davidsen T.M."/>
            <person name="Wayne K.J."/>
            <person name="Tettelin H."/>
            <person name="Glass J.I."/>
            <person name="Rusch D."/>
            <person name="Podicherti R."/>
            <person name="Tsui H.-C.T."/>
            <person name="Winkler M.E."/>
        </authorList>
    </citation>
    <scope>NUCLEOTIDE SEQUENCE</scope>
</reference>
<evidence type="ECO:0000313" key="1">
    <source>
        <dbReference type="EMBL" id="SVC81881.1"/>
    </source>
</evidence>
<dbReference type="AlphaFoldDB" id="A0A382QCB6"/>
<name>A0A382QCB6_9ZZZZ</name>
<dbReference type="EMBL" id="UINC01112732">
    <property type="protein sequence ID" value="SVC81881.1"/>
    <property type="molecule type" value="Genomic_DNA"/>
</dbReference>
<sequence>MPSYHFTDVDQLFEQRFEQLEREHAGRITQRFSNVRMGLDKNGIATGSHTGAGE</sequence>
<organism evidence="1">
    <name type="scientific">marine metagenome</name>
    <dbReference type="NCBI Taxonomy" id="408172"/>
    <lineage>
        <taxon>unclassified sequences</taxon>
        <taxon>metagenomes</taxon>
        <taxon>ecological metagenomes</taxon>
    </lineage>
</organism>
<proteinExistence type="predicted"/>
<accession>A0A382QCB6</accession>
<gene>
    <name evidence="1" type="ORF">METZ01_LOCUS334735</name>
</gene>
<feature type="non-terminal residue" evidence="1">
    <location>
        <position position="54"/>
    </location>
</feature>
<protein>
    <submittedName>
        <fullName evidence="1">Uncharacterized protein</fullName>
    </submittedName>
</protein>